<dbReference type="EMBL" id="BLLF01003095">
    <property type="protein sequence ID" value="GFH26333.1"/>
    <property type="molecule type" value="Genomic_DNA"/>
</dbReference>
<feature type="compositionally biased region" description="Low complexity" evidence="1">
    <location>
        <begin position="144"/>
        <end position="153"/>
    </location>
</feature>
<organism evidence="3 4">
    <name type="scientific">Haematococcus lacustris</name>
    <name type="common">Green alga</name>
    <name type="synonym">Haematococcus pluvialis</name>
    <dbReference type="NCBI Taxonomy" id="44745"/>
    <lineage>
        <taxon>Eukaryota</taxon>
        <taxon>Viridiplantae</taxon>
        <taxon>Chlorophyta</taxon>
        <taxon>core chlorophytes</taxon>
        <taxon>Chlorophyceae</taxon>
        <taxon>CS clade</taxon>
        <taxon>Chlamydomonadales</taxon>
        <taxon>Haematococcaceae</taxon>
        <taxon>Haematococcus</taxon>
    </lineage>
</organism>
<dbReference type="AlphaFoldDB" id="A0A699ZUG4"/>
<comment type="caution">
    <text evidence="3">The sequence shown here is derived from an EMBL/GenBank/DDBJ whole genome shotgun (WGS) entry which is preliminary data.</text>
</comment>
<accession>A0A699ZUG4</accession>
<keyword evidence="4" id="KW-1185">Reference proteome</keyword>
<feature type="signal peptide" evidence="2">
    <location>
        <begin position="1"/>
        <end position="31"/>
    </location>
</feature>
<keyword evidence="2" id="KW-0732">Signal</keyword>
<feature type="region of interest" description="Disordered" evidence="1">
    <location>
        <begin position="142"/>
        <end position="175"/>
    </location>
</feature>
<feature type="chain" id="PRO_5025549216" evidence="2">
    <location>
        <begin position="32"/>
        <end position="282"/>
    </location>
</feature>
<dbReference type="Proteomes" id="UP000485058">
    <property type="component" value="Unassembled WGS sequence"/>
</dbReference>
<protein>
    <submittedName>
        <fullName evidence="3">Uncharacterized protein</fullName>
    </submittedName>
</protein>
<proteinExistence type="predicted"/>
<reference evidence="3 4" key="1">
    <citation type="submission" date="2020-02" db="EMBL/GenBank/DDBJ databases">
        <title>Draft genome sequence of Haematococcus lacustris strain NIES-144.</title>
        <authorList>
            <person name="Morimoto D."/>
            <person name="Nakagawa S."/>
            <person name="Yoshida T."/>
            <person name="Sawayama S."/>
        </authorList>
    </citation>
    <scope>NUCLEOTIDE SEQUENCE [LARGE SCALE GENOMIC DNA]</scope>
    <source>
        <strain evidence="3 4">NIES-144</strain>
    </source>
</reference>
<evidence type="ECO:0000256" key="2">
    <source>
        <dbReference type="SAM" id="SignalP"/>
    </source>
</evidence>
<name>A0A699ZUG4_HAELA</name>
<evidence type="ECO:0000256" key="1">
    <source>
        <dbReference type="SAM" id="MobiDB-lite"/>
    </source>
</evidence>
<evidence type="ECO:0000313" key="4">
    <source>
        <dbReference type="Proteomes" id="UP000485058"/>
    </source>
</evidence>
<evidence type="ECO:0000313" key="3">
    <source>
        <dbReference type="EMBL" id="GFH26333.1"/>
    </source>
</evidence>
<gene>
    <name evidence="3" type="ORF">HaLaN_24466</name>
</gene>
<feature type="region of interest" description="Disordered" evidence="1">
    <location>
        <begin position="202"/>
        <end position="222"/>
    </location>
</feature>
<sequence>MPAPHMLVEGQPACGLKAILLALLAGVAVDGEPWVQDVPSCRDPAPVIVSDGFGSRGLGWLGWCSCCEAGHAIKEANLSWDTPHTHPLAIRLQPPRLPSQGYQSQLWHPSKCPAMSPPVAECPSPGACVCMTGLAAGGGQPLWGVPGHAQPAAPAGPPGRGSPGPPGPLTQDSCPCARAAQPATAAAIAPAAAGQQGWEDAGGCWGGAHDSTAPGPASHLPGAGHTPYVRSAAPWLPHTLVATCQVAAVTSQGPWLHTAAGLGCSSRCHLSLKRAHCISSAC</sequence>